<dbReference type="Pfam" id="PF05406">
    <property type="entry name" value="WGR"/>
    <property type="match status" value="1"/>
</dbReference>
<dbReference type="Gene3D" id="2.20.140.10">
    <property type="entry name" value="WGR domain"/>
    <property type="match status" value="1"/>
</dbReference>
<sequence>MKHYFEYQDSKSYKFWQIEIEANTLNVKYGKIGTAGQEKISSFDTPEKAQKEMEKLISEKTKKGYVEKTDASAKKVARRIGVSYDEAEEGKTLLEKVTAFLDSSQATEVESLVIAAWEEAYEEGPQESLNLLIANPGKLPQLKELFVGDMDSEECEISWITQADYTNLFAAFPALERLHIKGSKDLVLTSQPLKHEHLKALTIECGGLPKEVIEKIATAHLPSLEYLQLYIGVDEYGFDGKLDDLRPFMQKGLFPKLKHLGLVDSEIANEIAIEIAQASVLEQLETLDLSMGTLSDEGGRALLDSSKIAGLKKLDLHYHYLSNDMIKEFKKLSILVDVTDQQDTEDEWRYPAVTE</sequence>
<dbReference type="Gene3D" id="3.80.10.10">
    <property type="entry name" value="Ribonuclease Inhibitor"/>
    <property type="match status" value="1"/>
</dbReference>
<dbReference type="PANTHER" id="PTHR30634:SF13">
    <property type="entry name" value="PROTEIN YEHF"/>
    <property type="match status" value="1"/>
</dbReference>
<dbReference type="AlphaFoldDB" id="A0A318J2H5"/>
<gene>
    <name evidence="2" type="ORF">DFR42_10699</name>
</gene>
<name>A0A318J2H5_9BURK</name>
<keyword evidence="3" id="KW-1185">Reference proteome</keyword>
<dbReference type="SUPFAM" id="SSF52047">
    <property type="entry name" value="RNI-like"/>
    <property type="match status" value="1"/>
</dbReference>
<dbReference type="CDD" id="cd07996">
    <property type="entry name" value="WGR_MMR_like"/>
    <property type="match status" value="1"/>
</dbReference>
<accession>A0A318J2H5</accession>
<dbReference type="InterPro" id="IPR036930">
    <property type="entry name" value="WGR_dom_sf"/>
</dbReference>
<reference evidence="2 3" key="1">
    <citation type="submission" date="2018-05" db="EMBL/GenBank/DDBJ databases">
        <title>Genomic Encyclopedia of Type Strains, Phase IV (KMG-IV): sequencing the most valuable type-strain genomes for metagenomic binning, comparative biology and taxonomic classification.</title>
        <authorList>
            <person name="Goeker M."/>
        </authorList>
    </citation>
    <scope>NUCLEOTIDE SEQUENCE [LARGE SCALE GENOMIC DNA]</scope>
    <source>
        <strain evidence="2 3">DSM 19792</strain>
    </source>
</reference>
<dbReference type="RefSeq" id="WP_110256362.1">
    <property type="nucleotide sequence ID" value="NZ_QJKB01000006.1"/>
</dbReference>
<comment type="caution">
    <text evidence="2">The sequence shown here is derived from an EMBL/GenBank/DDBJ whole genome shotgun (WGS) entry which is preliminary data.</text>
</comment>
<dbReference type="InterPro" id="IPR008893">
    <property type="entry name" value="WGR_domain"/>
</dbReference>
<feature type="domain" description="WGR" evidence="1">
    <location>
        <begin position="1"/>
        <end position="80"/>
    </location>
</feature>
<dbReference type="InterPro" id="IPR047722">
    <property type="entry name" value="STM4015-like"/>
</dbReference>
<keyword evidence="2" id="KW-0238">DNA-binding</keyword>
<evidence type="ECO:0000259" key="1">
    <source>
        <dbReference type="PROSITE" id="PS51977"/>
    </source>
</evidence>
<dbReference type="InterPro" id="IPR050458">
    <property type="entry name" value="LolB"/>
</dbReference>
<dbReference type="InterPro" id="IPR049809">
    <property type="entry name" value="YehF/YfeS-like_WGR"/>
</dbReference>
<evidence type="ECO:0000313" key="2">
    <source>
        <dbReference type="EMBL" id="PXX41920.1"/>
    </source>
</evidence>
<organism evidence="2 3">
    <name type="scientific">Undibacterium pigrum</name>
    <dbReference type="NCBI Taxonomy" id="401470"/>
    <lineage>
        <taxon>Bacteria</taxon>
        <taxon>Pseudomonadati</taxon>
        <taxon>Pseudomonadota</taxon>
        <taxon>Betaproteobacteria</taxon>
        <taxon>Burkholderiales</taxon>
        <taxon>Oxalobacteraceae</taxon>
        <taxon>Undibacterium</taxon>
    </lineage>
</organism>
<dbReference type="SMART" id="SM00773">
    <property type="entry name" value="WGR"/>
    <property type="match status" value="1"/>
</dbReference>
<dbReference type="SUPFAM" id="SSF142921">
    <property type="entry name" value="WGR domain-like"/>
    <property type="match status" value="1"/>
</dbReference>
<dbReference type="EMBL" id="QJKB01000006">
    <property type="protein sequence ID" value="PXX41920.1"/>
    <property type="molecule type" value="Genomic_DNA"/>
</dbReference>
<dbReference type="PANTHER" id="PTHR30634">
    <property type="entry name" value="OUTER MEMBRANE LOLAB LIPOPROTEIN INSERTION APPARATUS"/>
    <property type="match status" value="1"/>
</dbReference>
<evidence type="ECO:0000313" key="3">
    <source>
        <dbReference type="Proteomes" id="UP000247792"/>
    </source>
</evidence>
<dbReference type="NCBIfam" id="NF038076">
    <property type="entry name" value="fam_STM4015"/>
    <property type="match status" value="1"/>
</dbReference>
<dbReference type="OrthoDB" id="9781345at2"/>
<dbReference type="Proteomes" id="UP000247792">
    <property type="component" value="Unassembled WGS sequence"/>
</dbReference>
<protein>
    <submittedName>
        <fullName evidence="2">Putative DNA-binding WGR domain protein</fullName>
    </submittedName>
</protein>
<dbReference type="PROSITE" id="PS51977">
    <property type="entry name" value="WGR"/>
    <property type="match status" value="1"/>
</dbReference>
<dbReference type="GO" id="GO:0003677">
    <property type="term" value="F:DNA binding"/>
    <property type="evidence" value="ECO:0007669"/>
    <property type="project" value="UniProtKB-KW"/>
</dbReference>
<dbReference type="InterPro" id="IPR032675">
    <property type="entry name" value="LRR_dom_sf"/>
</dbReference>
<proteinExistence type="predicted"/>